<dbReference type="Pfam" id="PF01467">
    <property type="entry name" value="CTP_transf_like"/>
    <property type="match status" value="1"/>
</dbReference>
<comment type="subunit">
    <text evidence="9">Homohexamer.</text>
</comment>
<feature type="binding site" evidence="9">
    <location>
        <begin position="88"/>
        <end position="90"/>
    </location>
    <ligand>
        <name>ATP</name>
        <dbReference type="ChEBI" id="CHEBI:30616"/>
    </ligand>
</feature>
<feature type="binding site" evidence="9">
    <location>
        <position position="98"/>
    </location>
    <ligand>
        <name>ATP</name>
        <dbReference type="ChEBI" id="CHEBI:30616"/>
    </ligand>
</feature>
<evidence type="ECO:0000256" key="9">
    <source>
        <dbReference type="HAMAP-Rule" id="MF_00151"/>
    </source>
</evidence>
<keyword evidence="6 9" id="KW-0460">Magnesium</keyword>
<dbReference type="AlphaFoldDB" id="A0A0R2CMV6"/>
<evidence type="ECO:0000256" key="6">
    <source>
        <dbReference type="ARBA" id="ARBA00022842"/>
    </source>
</evidence>
<dbReference type="PATRIC" id="fig|1133569.4.peg.96"/>
<evidence type="ECO:0000256" key="2">
    <source>
        <dbReference type="ARBA" id="ARBA00022679"/>
    </source>
</evidence>
<dbReference type="SUPFAM" id="SSF52374">
    <property type="entry name" value="Nucleotidylyl transferase"/>
    <property type="match status" value="1"/>
</dbReference>
<comment type="pathway">
    <text evidence="9">Cofactor biosynthesis; coenzyme A biosynthesis; CoA from (R)-pantothenate: step 4/5.</text>
</comment>
<name>A0A0R2CMV6_9LACO</name>
<keyword evidence="12" id="KW-1185">Reference proteome</keyword>
<dbReference type="InterPro" id="IPR014729">
    <property type="entry name" value="Rossmann-like_a/b/a_fold"/>
</dbReference>
<comment type="catalytic activity">
    <reaction evidence="8 9">
        <text>(R)-4'-phosphopantetheine + ATP + H(+) = 3'-dephospho-CoA + diphosphate</text>
        <dbReference type="Rhea" id="RHEA:19801"/>
        <dbReference type="ChEBI" id="CHEBI:15378"/>
        <dbReference type="ChEBI" id="CHEBI:30616"/>
        <dbReference type="ChEBI" id="CHEBI:33019"/>
        <dbReference type="ChEBI" id="CHEBI:57328"/>
        <dbReference type="ChEBI" id="CHEBI:61723"/>
        <dbReference type="EC" id="2.7.7.3"/>
    </reaction>
</comment>
<gene>
    <name evidence="9" type="primary">coaD</name>
    <name evidence="11" type="ORF">FD21_GL000096</name>
</gene>
<evidence type="ECO:0000256" key="1">
    <source>
        <dbReference type="ARBA" id="ARBA00022490"/>
    </source>
</evidence>
<accession>A0A0R2CMV6</accession>
<dbReference type="GO" id="GO:0015937">
    <property type="term" value="P:coenzyme A biosynthetic process"/>
    <property type="evidence" value="ECO:0007669"/>
    <property type="project" value="UniProtKB-UniRule"/>
</dbReference>
<feature type="binding site" evidence="9">
    <location>
        <position position="73"/>
    </location>
    <ligand>
        <name>substrate</name>
    </ligand>
</feature>
<dbReference type="CDD" id="cd02163">
    <property type="entry name" value="PPAT"/>
    <property type="match status" value="1"/>
</dbReference>
<evidence type="ECO:0000256" key="3">
    <source>
        <dbReference type="ARBA" id="ARBA00022695"/>
    </source>
</evidence>
<organism evidence="11 12">
    <name type="scientific">Liquorilactobacillus vini DSM 20605</name>
    <dbReference type="NCBI Taxonomy" id="1133569"/>
    <lineage>
        <taxon>Bacteria</taxon>
        <taxon>Bacillati</taxon>
        <taxon>Bacillota</taxon>
        <taxon>Bacilli</taxon>
        <taxon>Lactobacillales</taxon>
        <taxon>Lactobacillaceae</taxon>
        <taxon>Liquorilactobacillus</taxon>
    </lineage>
</organism>
<dbReference type="RefSeq" id="WP_010581032.1">
    <property type="nucleotide sequence ID" value="NZ_AHYZ01000149.1"/>
</dbReference>
<evidence type="ECO:0000256" key="4">
    <source>
        <dbReference type="ARBA" id="ARBA00022741"/>
    </source>
</evidence>
<dbReference type="HAMAP" id="MF_00151">
    <property type="entry name" value="PPAT_bact"/>
    <property type="match status" value="1"/>
</dbReference>
<evidence type="ECO:0000313" key="11">
    <source>
        <dbReference type="EMBL" id="KRM89171.1"/>
    </source>
</evidence>
<evidence type="ECO:0000259" key="10">
    <source>
        <dbReference type="Pfam" id="PF01467"/>
    </source>
</evidence>
<evidence type="ECO:0000256" key="7">
    <source>
        <dbReference type="ARBA" id="ARBA00022993"/>
    </source>
</evidence>
<dbReference type="PRINTS" id="PR01020">
    <property type="entry name" value="LPSBIOSNTHSS"/>
</dbReference>
<feature type="binding site" evidence="9">
    <location>
        <begin position="8"/>
        <end position="9"/>
    </location>
    <ligand>
        <name>ATP</name>
        <dbReference type="ChEBI" id="CHEBI:30616"/>
    </ligand>
</feature>
<feature type="binding site" evidence="9">
    <location>
        <begin position="123"/>
        <end position="129"/>
    </location>
    <ligand>
        <name>ATP</name>
        <dbReference type="ChEBI" id="CHEBI:30616"/>
    </ligand>
</feature>
<protein>
    <recommendedName>
        <fullName evidence="9">Phosphopantetheine adenylyltransferase</fullName>
        <ecNumber evidence="9">2.7.7.3</ecNumber>
    </recommendedName>
    <alternativeName>
        <fullName evidence="9">Dephospho-CoA pyrophosphorylase</fullName>
    </alternativeName>
    <alternativeName>
        <fullName evidence="9">Pantetheine-phosphate adenylyltransferase</fullName>
        <shortName evidence="9">PPAT</shortName>
    </alternativeName>
</protein>
<dbReference type="GO" id="GO:0005737">
    <property type="term" value="C:cytoplasm"/>
    <property type="evidence" value="ECO:0007669"/>
    <property type="project" value="UniProtKB-SubCell"/>
</dbReference>
<evidence type="ECO:0000256" key="5">
    <source>
        <dbReference type="ARBA" id="ARBA00022840"/>
    </source>
</evidence>
<comment type="cofactor">
    <cofactor evidence="9">
        <name>Mg(2+)</name>
        <dbReference type="ChEBI" id="CHEBI:18420"/>
    </cofactor>
</comment>
<evidence type="ECO:0000313" key="12">
    <source>
        <dbReference type="Proteomes" id="UP000051576"/>
    </source>
</evidence>
<dbReference type="PANTHER" id="PTHR21342">
    <property type="entry name" value="PHOSPHOPANTETHEINE ADENYLYLTRANSFERASE"/>
    <property type="match status" value="1"/>
</dbReference>
<feature type="binding site" evidence="9">
    <location>
        <position position="8"/>
    </location>
    <ligand>
        <name>substrate</name>
    </ligand>
</feature>
<dbReference type="PANTHER" id="PTHR21342:SF1">
    <property type="entry name" value="PHOSPHOPANTETHEINE ADENYLYLTRANSFERASE"/>
    <property type="match status" value="1"/>
</dbReference>
<proteinExistence type="inferred from homology"/>
<keyword evidence="4 9" id="KW-0547">Nucleotide-binding</keyword>
<feature type="binding site" evidence="9">
    <location>
        <position position="40"/>
    </location>
    <ligand>
        <name>substrate</name>
    </ligand>
</feature>
<dbReference type="OrthoDB" id="9806661at2"/>
<dbReference type="NCBIfam" id="TIGR00125">
    <property type="entry name" value="cyt_tran_rel"/>
    <property type="match status" value="1"/>
</dbReference>
<keyword evidence="2 9" id="KW-0808">Transferase</keyword>
<reference evidence="11 12" key="1">
    <citation type="journal article" date="2015" name="Genome Announc.">
        <title>Expanding the biotechnology potential of lactobacilli through comparative genomics of 213 strains and associated genera.</title>
        <authorList>
            <person name="Sun Z."/>
            <person name="Harris H.M."/>
            <person name="McCann A."/>
            <person name="Guo C."/>
            <person name="Argimon S."/>
            <person name="Zhang W."/>
            <person name="Yang X."/>
            <person name="Jeffery I.B."/>
            <person name="Cooney J.C."/>
            <person name="Kagawa T.F."/>
            <person name="Liu W."/>
            <person name="Song Y."/>
            <person name="Salvetti E."/>
            <person name="Wrobel A."/>
            <person name="Rasinkangas P."/>
            <person name="Parkhill J."/>
            <person name="Rea M.C."/>
            <person name="O'Sullivan O."/>
            <person name="Ritari J."/>
            <person name="Douillard F.P."/>
            <person name="Paul Ross R."/>
            <person name="Yang R."/>
            <person name="Briner A.E."/>
            <person name="Felis G.E."/>
            <person name="de Vos W.M."/>
            <person name="Barrangou R."/>
            <person name="Klaenhammer T.R."/>
            <person name="Caufield P.W."/>
            <person name="Cui Y."/>
            <person name="Zhang H."/>
            <person name="O'Toole P.W."/>
        </authorList>
    </citation>
    <scope>NUCLEOTIDE SEQUENCE [LARGE SCALE GENOMIC DNA]</scope>
    <source>
        <strain evidence="11 12">DSM 20605</strain>
    </source>
</reference>
<keyword evidence="3 9" id="KW-0548">Nucleotidyltransferase</keyword>
<dbReference type="GO" id="GO:0005524">
    <property type="term" value="F:ATP binding"/>
    <property type="evidence" value="ECO:0007669"/>
    <property type="project" value="UniProtKB-KW"/>
</dbReference>
<evidence type="ECO:0000256" key="8">
    <source>
        <dbReference type="ARBA" id="ARBA00029346"/>
    </source>
</evidence>
<comment type="caution">
    <text evidence="11">The sequence shown here is derived from an EMBL/GenBank/DDBJ whole genome shotgun (WGS) entry which is preliminary data.</text>
</comment>
<feature type="binding site" evidence="9">
    <location>
        <position position="16"/>
    </location>
    <ligand>
        <name>ATP</name>
        <dbReference type="ChEBI" id="CHEBI:30616"/>
    </ligand>
</feature>
<dbReference type="eggNOG" id="COG0669">
    <property type="taxonomic scope" value="Bacteria"/>
</dbReference>
<dbReference type="STRING" id="1133569.FD21_GL000096"/>
<dbReference type="EC" id="2.7.7.3" evidence="9"/>
<comment type="function">
    <text evidence="9">Reversibly transfers an adenylyl group from ATP to 4'-phosphopantetheine, yielding dephospho-CoA (dPCoA) and pyrophosphate.</text>
</comment>
<comment type="similarity">
    <text evidence="9">Belongs to the bacterial CoaD family.</text>
</comment>
<sequence>MKAVFPGSFDPVTNGHLDIIQRASKIFDQVIVLVMTNTSKQGLFSVAERQALLQETLTAYQNVTVKTAADHLTVQAVNQLQARIIIRGVRNVKDFDFEKDMAILNRKLDNKIETLFLPSSPEFSMISSSYIKEIAYFGGSLRKLVPASVEVALKKRLKINE</sequence>
<keyword evidence="1 9" id="KW-0963">Cytoplasm</keyword>
<dbReference type="GO" id="GO:0004595">
    <property type="term" value="F:pantetheine-phosphate adenylyltransferase activity"/>
    <property type="evidence" value="ECO:0007669"/>
    <property type="project" value="UniProtKB-UniRule"/>
</dbReference>
<dbReference type="UniPathway" id="UPA00241">
    <property type="reaction ID" value="UER00355"/>
</dbReference>
<comment type="subcellular location">
    <subcellularLocation>
        <location evidence="9">Cytoplasm</location>
    </subcellularLocation>
</comment>
<dbReference type="Proteomes" id="UP000051576">
    <property type="component" value="Unassembled WGS sequence"/>
</dbReference>
<dbReference type="InterPro" id="IPR004821">
    <property type="entry name" value="Cyt_trans-like"/>
</dbReference>
<keyword evidence="7 9" id="KW-0173">Coenzyme A biosynthesis</keyword>
<feature type="binding site" evidence="9">
    <location>
        <position position="87"/>
    </location>
    <ligand>
        <name>substrate</name>
    </ligand>
</feature>
<feature type="site" description="Transition state stabilizer" evidence="9">
    <location>
        <position position="16"/>
    </location>
</feature>
<dbReference type="InterPro" id="IPR001980">
    <property type="entry name" value="PPAT"/>
</dbReference>
<dbReference type="NCBIfam" id="TIGR01510">
    <property type="entry name" value="coaD_prev_kdtB"/>
    <property type="match status" value="1"/>
</dbReference>
<dbReference type="EMBL" id="AYYX01000010">
    <property type="protein sequence ID" value="KRM89171.1"/>
    <property type="molecule type" value="Genomic_DNA"/>
</dbReference>
<feature type="domain" description="Cytidyltransferase-like" evidence="10">
    <location>
        <begin position="4"/>
        <end position="133"/>
    </location>
</feature>
<dbReference type="Gene3D" id="3.40.50.620">
    <property type="entry name" value="HUPs"/>
    <property type="match status" value="1"/>
</dbReference>
<keyword evidence="5 9" id="KW-0067">ATP-binding</keyword>